<name>A0A2M9BU07_9MICO</name>
<evidence type="ECO:0000313" key="10">
    <source>
        <dbReference type="Proteomes" id="UP000230161"/>
    </source>
</evidence>
<dbReference type="Pfam" id="PF03454">
    <property type="entry name" value="MoeA_C"/>
    <property type="match status" value="1"/>
</dbReference>
<comment type="function">
    <text evidence="1 7">Catalyzes the insertion of molybdate into adenylated molybdopterin with the concomitant release of AMP.</text>
</comment>
<dbReference type="InterPro" id="IPR001453">
    <property type="entry name" value="MoaB/Mog_dom"/>
</dbReference>
<dbReference type="GO" id="GO:0061599">
    <property type="term" value="F:molybdopterin molybdotransferase activity"/>
    <property type="evidence" value="ECO:0007669"/>
    <property type="project" value="UniProtKB-UniRule"/>
</dbReference>
<keyword evidence="4 7" id="KW-0500">Molybdenum</keyword>
<protein>
    <recommendedName>
        <fullName evidence="7">Molybdopterin molybdenumtransferase</fullName>
        <ecNumber evidence="7">2.10.1.1</ecNumber>
    </recommendedName>
</protein>
<gene>
    <name evidence="9" type="ORF">CLV54_2384</name>
</gene>
<evidence type="ECO:0000313" key="9">
    <source>
        <dbReference type="EMBL" id="PJJ61439.1"/>
    </source>
</evidence>
<dbReference type="Gene3D" id="3.40.980.10">
    <property type="entry name" value="MoaB/Mog-like domain"/>
    <property type="match status" value="1"/>
</dbReference>
<dbReference type="SMART" id="SM00852">
    <property type="entry name" value="MoCF_biosynth"/>
    <property type="match status" value="1"/>
</dbReference>
<comment type="similarity">
    <text evidence="3 7">Belongs to the MoeA family.</text>
</comment>
<dbReference type="AlphaFoldDB" id="A0A2M9BU07"/>
<dbReference type="InterPro" id="IPR005110">
    <property type="entry name" value="MoeA_linker/N"/>
</dbReference>
<dbReference type="InterPro" id="IPR005111">
    <property type="entry name" value="MoeA_C_domain_IV"/>
</dbReference>
<organism evidence="9 10">
    <name type="scientific">Compostimonas suwonensis</name>
    <dbReference type="NCBI Taxonomy" id="1048394"/>
    <lineage>
        <taxon>Bacteria</taxon>
        <taxon>Bacillati</taxon>
        <taxon>Actinomycetota</taxon>
        <taxon>Actinomycetes</taxon>
        <taxon>Micrococcales</taxon>
        <taxon>Microbacteriaceae</taxon>
        <taxon>Compostimonas</taxon>
    </lineage>
</organism>
<evidence type="ECO:0000256" key="5">
    <source>
        <dbReference type="ARBA" id="ARBA00023150"/>
    </source>
</evidence>
<dbReference type="UniPathway" id="UPA00344"/>
<feature type="domain" description="MoaB/Mog" evidence="8">
    <location>
        <begin position="191"/>
        <end position="332"/>
    </location>
</feature>
<comment type="pathway">
    <text evidence="2 7">Cofactor biosynthesis; molybdopterin biosynthesis.</text>
</comment>
<keyword evidence="5 7" id="KW-0501">Molybdenum cofactor biosynthesis</keyword>
<dbReference type="GO" id="GO:0046872">
    <property type="term" value="F:metal ion binding"/>
    <property type="evidence" value="ECO:0007669"/>
    <property type="project" value="UniProtKB-UniRule"/>
</dbReference>
<comment type="cofactor">
    <cofactor evidence="7">
        <name>Mg(2+)</name>
        <dbReference type="ChEBI" id="CHEBI:18420"/>
    </cofactor>
</comment>
<dbReference type="Pfam" id="PF00994">
    <property type="entry name" value="MoCF_biosynth"/>
    <property type="match status" value="1"/>
</dbReference>
<dbReference type="InterPro" id="IPR036135">
    <property type="entry name" value="MoeA_linker/N_sf"/>
</dbReference>
<dbReference type="SUPFAM" id="SSF53218">
    <property type="entry name" value="Molybdenum cofactor biosynthesis proteins"/>
    <property type="match status" value="1"/>
</dbReference>
<dbReference type="Gene3D" id="3.90.105.10">
    <property type="entry name" value="Molybdopterin biosynthesis moea protein, domain 2"/>
    <property type="match status" value="1"/>
</dbReference>
<dbReference type="FunFam" id="2.170.190.11:FF:000001">
    <property type="entry name" value="Molybdopterin molybdenumtransferase"/>
    <property type="match status" value="1"/>
</dbReference>
<proteinExistence type="inferred from homology"/>
<evidence type="ECO:0000256" key="1">
    <source>
        <dbReference type="ARBA" id="ARBA00002901"/>
    </source>
</evidence>
<comment type="catalytic activity">
    <reaction evidence="6">
        <text>adenylyl-molybdopterin + molybdate = Mo-molybdopterin + AMP + H(+)</text>
        <dbReference type="Rhea" id="RHEA:35047"/>
        <dbReference type="ChEBI" id="CHEBI:15378"/>
        <dbReference type="ChEBI" id="CHEBI:36264"/>
        <dbReference type="ChEBI" id="CHEBI:62727"/>
        <dbReference type="ChEBI" id="CHEBI:71302"/>
        <dbReference type="ChEBI" id="CHEBI:456215"/>
        <dbReference type="EC" id="2.10.1.1"/>
    </reaction>
</comment>
<accession>A0A2M9BU07</accession>
<dbReference type="Gene3D" id="2.170.190.11">
    <property type="entry name" value="Molybdopterin biosynthesis moea protein, domain 3"/>
    <property type="match status" value="1"/>
</dbReference>
<dbReference type="GO" id="GO:0005829">
    <property type="term" value="C:cytosol"/>
    <property type="evidence" value="ECO:0007669"/>
    <property type="project" value="TreeGrafter"/>
</dbReference>
<dbReference type="SUPFAM" id="SSF63882">
    <property type="entry name" value="MoeA N-terminal region -like"/>
    <property type="match status" value="1"/>
</dbReference>
<dbReference type="EC" id="2.10.1.1" evidence="7"/>
<dbReference type="RefSeq" id="WP_100345183.1">
    <property type="nucleotide sequence ID" value="NZ_PGFB01000004.1"/>
</dbReference>
<dbReference type="CDD" id="cd00887">
    <property type="entry name" value="MoeA"/>
    <property type="match status" value="1"/>
</dbReference>
<dbReference type="PANTHER" id="PTHR10192:SF5">
    <property type="entry name" value="GEPHYRIN"/>
    <property type="match status" value="1"/>
</dbReference>
<dbReference type="InterPro" id="IPR038987">
    <property type="entry name" value="MoeA-like"/>
</dbReference>
<reference evidence="9 10" key="1">
    <citation type="submission" date="2017-11" db="EMBL/GenBank/DDBJ databases">
        <title>Genomic Encyclopedia of Archaeal and Bacterial Type Strains, Phase II (KMG-II): From Individual Species to Whole Genera.</title>
        <authorList>
            <person name="Goeker M."/>
        </authorList>
    </citation>
    <scope>NUCLEOTIDE SEQUENCE [LARGE SCALE GENOMIC DNA]</scope>
    <source>
        <strain evidence="9 10">DSM 25625</strain>
    </source>
</reference>
<dbReference type="SUPFAM" id="SSF63867">
    <property type="entry name" value="MoeA C-terminal domain-like"/>
    <property type="match status" value="1"/>
</dbReference>
<keyword evidence="7 9" id="KW-0808">Transferase</keyword>
<evidence type="ECO:0000256" key="3">
    <source>
        <dbReference type="ARBA" id="ARBA00010763"/>
    </source>
</evidence>
<dbReference type="GO" id="GO:0006777">
    <property type="term" value="P:Mo-molybdopterin cofactor biosynthetic process"/>
    <property type="evidence" value="ECO:0007669"/>
    <property type="project" value="UniProtKB-UniRule"/>
</dbReference>
<dbReference type="InterPro" id="IPR036688">
    <property type="entry name" value="MoeA_C_domain_IV_sf"/>
</dbReference>
<keyword evidence="10" id="KW-1185">Reference proteome</keyword>
<dbReference type="Gene3D" id="2.40.340.10">
    <property type="entry name" value="MoeA, C-terminal, domain IV"/>
    <property type="match status" value="1"/>
</dbReference>
<evidence type="ECO:0000256" key="4">
    <source>
        <dbReference type="ARBA" id="ARBA00022505"/>
    </source>
</evidence>
<comment type="caution">
    <text evidence="9">The sequence shown here is derived from an EMBL/GenBank/DDBJ whole genome shotgun (WGS) entry which is preliminary data.</text>
</comment>
<dbReference type="PANTHER" id="PTHR10192">
    <property type="entry name" value="MOLYBDOPTERIN BIOSYNTHESIS PROTEIN"/>
    <property type="match status" value="1"/>
</dbReference>
<sequence length="411" mass="42333">MISVEDHAERVRKLVEPVLTRLRSGEDAEQPALDDALGRVLARDVLSPVDLPLFRNSQMDGYAVGSADVATLPVTLPVVGELAAGGTATPAFVPGTALRVMTGAPVPPGADVVVPVEETDTLEWPERGLTGQSVTIHRAGPSGRYVRERGSDLRTGELLAPAGVRLAPRHLGALAAAGVRSVPVRRRLRVAVLTTGAELIGAGDGRADDAPAAGKIFDANLTSLVAAVHECGAEVVLAERSGDDTAEFAGLLARATSAADLVLTSGGISRGAYEVVRETTEPLGGSIVHVGMQPGRPQATALVDGVPVLSFPGNPVSTQVSFLVFLRPLLREAAGLPALQPVTGALTTAVESPEGKRQFLRGILSPDGTVTTVAGPSSHLVAAMARANALIEIPTQTTSLAAGANVRVWIL</sequence>
<dbReference type="InterPro" id="IPR036425">
    <property type="entry name" value="MoaB/Mog-like_dom_sf"/>
</dbReference>
<dbReference type="OrthoDB" id="9804758at2"/>
<evidence type="ECO:0000259" key="8">
    <source>
        <dbReference type="SMART" id="SM00852"/>
    </source>
</evidence>
<evidence type="ECO:0000256" key="2">
    <source>
        <dbReference type="ARBA" id="ARBA00005046"/>
    </source>
</evidence>
<dbReference type="NCBIfam" id="NF045515">
    <property type="entry name" value="Glp_gephyrin"/>
    <property type="match status" value="1"/>
</dbReference>
<dbReference type="Pfam" id="PF03453">
    <property type="entry name" value="MoeA_N"/>
    <property type="match status" value="1"/>
</dbReference>
<dbReference type="Proteomes" id="UP000230161">
    <property type="component" value="Unassembled WGS sequence"/>
</dbReference>
<evidence type="ECO:0000256" key="6">
    <source>
        <dbReference type="ARBA" id="ARBA00047317"/>
    </source>
</evidence>
<keyword evidence="7" id="KW-0460">Magnesium</keyword>
<evidence type="ECO:0000256" key="7">
    <source>
        <dbReference type="RuleBase" id="RU365090"/>
    </source>
</evidence>
<dbReference type="EMBL" id="PGFB01000004">
    <property type="protein sequence ID" value="PJJ61439.1"/>
    <property type="molecule type" value="Genomic_DNA"/>
</dbReference>
<keyword evidence="7" id="KW-0479">Metal-binding</keyword>